<dbReference type="Gene3D" id="3.10.450.160">
    <property type="entry name" value="inner membrane protein cigr"/>
    <property type="match status" value="1"/>
</dbReference>
<reference evidence="4" key="2">
    <citation type="submission" date="2023-07" db="EMBL/GenBank/DDBJ databases">
        <title>Genome-based characterization of strain KMM 296 and proposal for reclassification of Cobetia litoralis and Cobetia pacifica, and emended description of the species Cobetia amphilecti and Cobetia marina.</title>
        <authorList>
            <person name="Balabanova L."/>
            <person name="Nedashkovskaya O."/>
        </authorList>
    </citation>
    <scope>NUCLEOTIDE SEQUENCE [LARGE SCALE GENOMIC DNA]</scope>
    <source>
        <strain evidence="4">NRIC 0815</strain>
    </source>
</reference>
<feature type="compositionally biased region" description="Basic residues" evidence="1">
    <location>
        <begin position="29"/>
        <end position="76"/>
    </location>
</feature>
<feature type="region of interest" description="Disordered" evidence="1">
    <location>
        <begin position="23"/>
        <end position="77"/>
    </location>
</feature>
<proteinExistence type="predicted"/>
<evidence type="ECO:0000256" key="1">
    <source>
        <dbReference type="SAM" id="MobiDB-lite"/>
    </source>
</evidence>
<accession>A0ABT6UT55</accession>
<comment type="caution">
    <text evidence="3">The sequence shown here is derived from an EMBL/GenBank/DDBJ whole genome shotgun (WGS) entry which is preliminary data.</text>
</comment>
<keyword evidence="2" id="KW-0732">Signal</keyword>
<feature type="chain" id="PRO_5047177446" evidence="2">
    <location>
        <begin position="24"/>
        <end position="135"/>
    </location>
</feature>
<reference evidence="3 4" key="1">
    <citation type="submission" date="2023-04" db="EMBL/GenBank/DDBJ databases">
        <authorList>
            <person name="Otstavnykh N."/>
            <person name="Seitkalieva A."/>
            <person name="Bystritskaya E."/>
        </authorList>
    </citation>
    <scope>NUCLEOTIDE SEQUENCE [LARGE SCALE GENOMIC DNA]</scope>
    <source>
        <strain evidence="3 4">NRIC 0815</strain>
    </source>
</reference>
<evidence type="ECO:0000256" key="2">
    <source>
        <dbReference type="SAM" id="SignalP"/>
    </source>
</evidence>
<dbReference type="Pfam" id="PF11776">
    <property type="entry name" value="RcnB"/>
    <property type="match status" value="1"/>
</dbReference>
<name>A0ABT6UT55_9GAMM</name>
<gene>
    <name evidence="3" type="ORF">QLT01_16200</name>
</gene>
<sequence length="135" mass="16208">MRTRTLTILMMIFTLLGAPLAQAGPHDRGHGHHDRGHGHHDRGHHGKQHKKHHKQHHKQQRHHERRRHEARRHHQWRRGDHLPRHYYSDSRYWVKDWHHRHLSKPPRGHRWLNIDGRYVLAAVAGGAITAIILNR</sequence>
<dbReference type="GeneID" id="97326054"/>
<dbReference type="RefSeq" id="WP_284727488.1">
    <property type="nucleotide sequence ID" value="NZ_CP136695.1"/>
</dbReference>
<feature type="signal peptide" evidence="2">
    <location>
        <begin position="1"/>
        <end position="23"/>
    </location>
</feature>
<keyword evidence="4" id="KW-1185">Reference proteome</keyword>
<dbReference type="EMBL" id="JASCSA010000018">
    <property type="protein sequence ID" value="MDI5885889.1"/>
    <property type="molecule type" value="Genomic_DNA"/>
</dbReference>
<dbReference type="InterPro" id="IPR024572">
    <property type="entry name" value="RcnB"/>
</dbReference>
<evidence type="ECO:0000313" key="4">
    <source>
        <dbReference type="Proteomes" id="UP001229025"/>
    </source>
</evidence>
<dbReference type="Proteomes" id="UP001229025">
    <property type="component" value="Unassembled WGS sequence"/>
</dbReference>
<protein>
    <submittedName>
        <fullName evidence="3">RcnB family protein</fullName>
    </submittedName>
</protein>
<organism evidence="3 4">
    <name type="scientific">Cobetia amphilecti</name>
    <dbReference type="NCBI Taxonomy" id="1055104"/>
    <lineage>
        <taxon>Bacteria</taxon>
        <taxon>Pseudomonadati</taxon>
        <taxon>Pseudomonadota</taxon>
        <taxon>Gammaproteobacteria</taxon>
        <taxon>Oceanospirillales</taxon>
        <taxon>Halomonadaceae</taxon>
        <taxon>Cobetia</taxon>
    </lineage>
</organism>
<evidence type="ECO:0000313" key="3">
    <source>
        <dbReference type="EMBL" id="MDI5885889.1"/>
    </source>
</evidence>